<evidence type="ECO:0000313" key="2">
    <source>
        <dbReference type="EMBL" id="VDP33261.1"/>
    </source>
</evidence>
<feature type="region of interest" description="Disordered" evidence="1">
    <location>
        <begin position="1"/>
        <end position="76"/>
    </location>
</feature>
<evidence type="ECO:0000313" key="3">
    <source>
        <dbReference type="Proteomes" id="UP000272942"/>
    </source>
</evidence>
<dbReference type="EMBL" id="UZAN01005326">
    <property type="protein sequence ID" value="VDP33261.1"/>
    <property type="molecule type" value="Genomic_DNA"/>
</dbReference>
<dbReference type="AlphaFoldDB" id="A0A183A2B5"/>
<proteinExistence type="predicted"/>
<evidence type="ECO:0000256" key="1">
    <source>
        <dbReference type="SAM" id="MobiDB-lite"/>
    </source>
</evidence>
<name>A0A183A2B5_9TREM</name>
<keyword evidence="3" id="KW-1185">Reference proteome</keyword>
<protein>
    <submittedName>
        <fullName evidence="4">ELM2 domain-containing protein</fullName>
    </submittedName>
</protein>
<gene>
    <name evidence="2" type="ORF">ECPE_LOCUS1101</name>
</gene>
<dbReference type="Proteomes" id="UP000272942">
    <property type="component" value="Unassembled WGS sequence"/>
</dbReference>
<dbReference type="WBParaSite" id="ECPE_0000110001-mRNA-1">
    <property type="protein sequence ID" value="ECPE_0000110001-mRNA-1"/>
    <property type="gene ID" value="ECPE_0000110001"/>
</dbReference>
<sequence length="76" mass="8285">MSQQKSGKVNSPNPEQNISPLSKTDGLCGAGYEEAMDIEQPLASDALNSNDRQELDRSAPVKQNQVGYPLEIDTKH</sequence>
<organism evidence="4">
    <name type="scientific">Echinostoma caproni</name>
    <dbReference type="NCBI Taxonomy" id="27848"/>
    <lineage>
        <taxon>Eukaryota</taxon>
        <taxon>Metazoa</taxon>
        <taxon>Spiralia</taxon>
        <taxon>Lophotrochozoa</taxon>
        <taxon>Platyhelminthes</taxon>
        <taxon>Trematoda</taxon>
        <taxon>Digenea</taxon>
        <taxon>Plagiorchiida</taxon>
        <taxon>Echinostomata</taxon>
        <taxon>Echinostomatoidea</taxon>
        <taxon>Echinostomatidae</taxon>
        <taxon>Echinostoma</taxon>
    </lineage>
</organism>
<reference evidence="4" key="1">
    <citation type="submission" date="2016-06" db="UniProtKB">
        <authorList>
            <consortium name="WormBaseParasite"/>
        </authorList>
    </citation>
    <scope>IDENTIFICATION</scope>
</reference>
<feature type="compositionally biased region" description="Polar residues" evidence="1">
    <location>
        <begin position="1"/>
        <end position="22"/>
    </location>
</feature>
<reference evidence="2 3" key="2">
    <citation type="submission" date="2018-11" db="EMBL/GenBank/DDBJ databases">
        <authorList>
            <consortium name="Pathogen Informatics"/>
        </authorList>
    </citation>
    <scope>NUCLEOTIDE SEQUENCE [LARGE SCALE GENOMIC DNA]</scope>
    <source>
        <strain evidence="2 3">Egypt</strain>
    </source>
</reference>
<evidence type="ECO:0000313" key="4">
    <source>
        <dbReference type="WBParaSite" id="ECPE_0000110001-mRNA-1"/>
    </source>
</evidence>
<accession>A0A183A2B5</accession>